<name>A0A5B7EWE9_PORTR</name>
<reference evidence="2 3" key="1">
    <citation type="submission" date="2019-05" db="EMBL/GenBank/DDBJ databases">
        <title>Another draft genome of Portunus trituberculatus and its Hox gene families provides insights of decapod evolution.</title>
        <authorList>
            <person name="Jeong J.-H."/>
            <person name="Song I."/>
            <person name="Kim S."/>
            <person name="Choi T."/>
            <person name="Kim D."/>
            <person name="Ryu S."/>
            <person name="Kim W."/>
        </authorList>
    </citation>
    <scope>NUCLEOTIDE SEQUENCE [LARGE SCALE GENOMIC DNA]</scope>
    <source>
        <tissue evidence="2">Muscle</tissue>
    </source>
</reference>
<keyword evidence="3" id="KW-1185">Reference proteome</keyword>
<proteinExistence type="predicted"/>
<feature type="compositionally biased region" description="Basic residues" evidence="1">
    <location>
        <begin position="164"/>
        <end position="174"/>
    </location>
</feature>
<dbReference type="EMBL" id="VSRR010003757">
    <property type="protein sequence ID" value="MPC37349.1"/>
    <property type="molecule type" value="Genomic_DNA"/>
</dbReference>
<feature type="region of interest" description="Disordered" evidence="1">
    <location>
        <begin position="153"/>
        <end position="181"/>
    </location>
</feature>
<dbReference type="AlphaFoldDB" id="A0A5B7EWE9"/>
<sequence length="489" mass="52361">MKERQPDTLRPLASGTGQEEPVDKSPNYSFHFPCQEEGLGGSRAAAGVRGRLLQAPDQRATRVSLPGAYGATDPRCSSHFMERGTDLCWGPGDTDSRRRSYPLRGIATAGAAYGPASRSSFTPRTSMTAPLYLDRGRFQGIPVYQGGCIHRMPDMQTFQPAPHHSPRHESRRSRSHEPSFLSDDAPLESLCTASNTHTGCKKAFLTEAASCSTRLSDSPETRITSQTEPQLLEGAWNYNMWRAARSPSCCSTNTIYANTSDPGVPQPTYENVFECLVHEGSTPPIPSPGWPDEPIYATLGGQVGDEGVTDFMGEESPDQAVLEASQTAAGKHCPSDDKDADSSSTDSGDEFNPSASTLTLRPGGDGQACEAGDHETEEQNTTERGHAHASDTPPPPLPPKLLKKKPPGLKLHIPETVPATEDYGLQVRLPVERDGNLVSSSSGVPPAPSSPGSETVRQDQPGNCRQGSLYVVVGSSSASSTGEPRYKLD</sequence>
<gene>
    <name evidence="2" type="ORF">E2C01_030823</name>
</gene>
<organism evidence="2 3">
    <name type="scientific">Portunus trituberculatus</name>
    <name type="common">Swimming crab</name>
    <name type="synonym">Neptunus trituberculatus</name>
    <dbReference type="NCBI Taxonomy" id="210409"/>
    <lineage>
        <taxon>Eukaryota</taxon>
        <taxon>Metazoa</taxon>
        <taxon>Ecdysozoa</taxon>
        <taxon>Arthropoda</taxon>
        <taxon>Crustacea</taxon>
        <taxon>Multicrustacea</taxon>
        <taxon>Malacostraca</taxon>
        <taxon>Eumalacostraca</taxon>
        <taxon>Eucarida</taxon>
        <taxon>Decapoda</taxon>
        <taxon>Pleocyemata</taxon>
        <taxon>Brachyura</taxon>
        <taxon>Eubrachyura</taxon>
        <taxon>Portunoidea</taxon>
        <taxon>Portunidae</taxon>
        <taxon>Portuninae</taxon>
        <taxon>Portunus</taxon>
    </lineage>
</organism>
<feature type="region of interest" description="Disordered" evidence="1">
    <location>
        <begin position="318"/>
        <end position="489"/>
    </location>
</feature>
<evidence type="ECO:0000256" key="1">
    <source>
        <dbReference type="SAM" id="MobiDB-lite"/>
    </source>
</evidence>
<dbReference type="Proteomes" id="UP000324222">
    <property type="component" value="Unassembled WGS sequence"/>
</dbReference>
<feature type="region of interest" description="Disordered" evidence="1">
    <location>
        <begin position="1"/>
        <end position="33"/>
    </location>
</feature>
<accession>A0A5B7EWE9</accession>
<comment type="caution">
    <text evidence="2">The sequence shown here is derived from an EMBL/GenBank/DDBJ whole genome shotgun (WGS) entry which is preliminary data.</text>
</comment>
<protein>
    <submittedName>
        <fullName evidence="2">Uncharacterized protein</fullName>
    </submittedName>
</protein>
<evidence type="ECO:0000313" key="3">
    <source>
        <dbReference type="Proteomes" id="UP000324222"/>
    </source>
</evidence>
<feature type="compositionally biased region" description="Low complexity" evidence="1">
    <location>
        <begin position="467"/>
        <end position="482"/>
    </location>
</feature>
<evidence type="ECO:0000313" key="2">
    <source>
        <dbReference type="EMBL" id="MPC37349.1"/>
    </source>
</evidence>